<sequence length="881" mass="100581">MAFLFDKVKSSLKDVETRIKAEATGKPTHSHTHSSNACSDNDDHHLHRFQSFAPQREGNEVKWYVDGCSYMWAVSLALEHAKSSIWILDWWLSPELYLRRPPALHEQYRLDRLLFAAAQRGVQVNIIVYKEVTQALTLSSSHTKHWLEDEDKTGNIKVFRHPDHLPDKQTLASNFLQSIKQSGLSASKLAQLPGDAIKGIYGMNDGTVLYWAHHEKLCLVDSHVAFMGGLDLCYGRWDTNQHSISDAHPGDLKQIVFPGQDYNNARIMDFNDVSHWENNKLPRTGNSRMGWSDVALCAKGPVVEDLKAHFAQRWNFIYYEKYDVRADVRYSPIIYHPQRAGIIGHPYTEDENGGVQGDGQTEGFRDRIREQYEKGRARLEEGRDRLLFDQEYPSGPLGGTQCQIMRSACKWSHGVKLEHSIANAYIRTIRESVHFVYMENQFFITATGHQQKPVRNLIGAAIVERIVRAARNNEDWQMIINIPSVPAFAGDLKDDAALGTRAIMEFQYFSINRGGHSIMEEVARQGVDPMKYLRFYNLRSYDRININASMAQVEQQAGVSYDDARRGYDQQYGHTLNSDQYNQEYADANGNANAYNQYQQAAQQASGEGASGRWDSVAECYMLNGPDIRSVPWQGDAETEMDAYVSEELYIHSKLLIADDRIVICGSANLNDRSQLGDHDSEIAMMIEDPQEIDSYMAGRPWRASVFAASLRRQIFRKHLGLIPPQDPSRPDNNYFPVGTPNNYDWGSREDHAVADPVSDSFQSLWKQTAAVNTEAFAKVFHPVPDDKVKSWKDYDEYYEKYFKADDPKKKGQEDQKPTFWRWGHVVKEEFSPGPQGPQEMKEVLSRIRGNLVEMPLLFLKDEDIAKEGLGLNTMTEELYT</sequence>
<dbReference type="PIRSF" id="PIRSF009376">
    <property type="entry name" value="Phospholipase_D_euk"/>
    <property type="match status" value="1"/>
</dbReference>
<dbReference type="CDD" id="cd09141">
    <property type="entry name" value="PLDc_vPLD1_2_yPLD_like_2"/>
    <property type="match status" value="1"/>
</dbReference>
<organism evidence="7 8">
    <name type="scientific">Septoria linicola</name>
    <dbReference type="NCBI Taxonomy" id="215465"/>
    <lineage>
        <taxon>Eukaryota</taxon>
        <taxon>Fungi</taxon>
        <taxon>Dikarya</taxon>
        <taxon>Ascomycota</taxon>
        <taxon>Pezizomycotina</taxon>
        <taxon>Dothideomycetes</taxon>
        <taxon>Dothideomycetidae</taxon>
        <taxon>Mycosphaerellales</taxon>
        <taxon>Mycosphaerellaceae</taxon>
        <taxon>Septoria</taxon>
    </lineage>
</organism>
<dbReference type="GO" id="GO:0009395">
    <property type="term" value="P:phospholipid catabolic process"/>
    <property type="evidence" value="ECO:0007669"/>
    <property type="project" value="TreeGrafter"/>
</dbReference>
<dbReference type="GO" id="GO:0006654">
    <property type="term" value="P:phosphatidic acid biosynthetic process"/>
    <property type="evidence" value="ECO:0007669"/>
    <property type="project" value="InterPro"/>
</dbReference>
<dbReference type="CDD" id="cd09138">
    <property type="entry name" value="PLDc_vPLD1_2_yPLD_like_1"/>
    <property type="match status" value="1"/>
</dbReference>
<dbReference type="AlphaFoldDB" id="A0A9Q9AZH0"/>
<dbReference type="Gene3D" id="3.30.870.10">
    <property type="entry name" value="Endonuclease Chain A"/>
    <property type="match status" value="3"/>
</dbReference>
<comment type="catalytic activity">
    <reaction evidence="5">
        <text>a 1,2-diacyl-sn-glycero-3-phosphocholine + H2O = a 1,2-diacyl-sn-glycero-3-phosphate + choline + H(+)</text>
        <dbReference type="Rhea" id="RHEA:14445"/>
        <dbReference type="ChEBI" id="CHEBI:15354"/>
        <dbReference type="ChEBI" id="CHEBI:15377"/>
        <dbReference type="ChEBI" id="CHEBI:15378"/>
        <dbReference type="ChEBI" id="CHEBI:57643"/>
        <dbReference type="ChEBI" id="CHEBI:58608"/>
        <dbReference type="EC" id="3.1.4.4"/>
    </reaction>
</comment>
<dbReference type="PROSITE" id="PS50035">
    <property type="entry name" value="PLD"/>
    <property type="match status" value="2"/>
</dbReference>
<evidence type="ECO:0000259" key="6">
    <source>
        <dbReference type="PROSITE" id="PS50035"/>
    </source>
</evidence>
<keyword evidence="4" id="KW-0443">Lipid metabolism</keyword>
<evidence type="ECO:0000313" key="8">
    <source>
        <dbReference type="Proteomes" id="UP001056384"/>
    </source>
</evidence>
<dbReference type="GO" id="GO:0035556">
    <property type="term" value="P:intracellular signal transduction"/>
    <property type="evidence" value="ECO:0007669"/>
    <property type="project" value="InterPro"/>
</dbReference>
<dbReference type="SMART" id="SM00155">
    <property type="entry name" value="PLDc"/>
    <property type="match status" value="2"/>
</dbReference>
<keyword evidence="1" id="KW-0677">Repeat</keyword>
<evidence type="ECO:0000313" key="7">
    <source>
        <dbReference type="EMBL" id="USW53501.1"/>
    </source>
</evidence>
<evidence type="ECO:0000256" key="5">
    <source>
        <dbReference type="PIRNR" id="PIRNR009376"/>
    </source>
</evidence>
<dbReference type="EMBL" id="CP099422">
    <property type="protein sequence ID" value="USW53501.1"/>
    <property type="molecule type" value="Genomic_DNA"/>
</dbReference>
<dbReference type="Proteomes" id="UP001056384">
    <property type="component" value="Chromosome 5"/>
</dbReference>
<dbReference type="FunFam" id="3.30.870.10:FF:000032">
    <property type="entry name" value="Phospholipase"/>
    <property type="match status" value="1"/>
</dbReference>
<proteinExistence type="inferred from homology"/>
<feature type="domain" description="PLD phosphodiesterase" evidence="6">
    <location>
        <begin position="647"/>
        <end position="674"/>
    </location>
</feature>
<accession>A0A9Q9AZH0</accession>
<dbReference type="GO" id="GO:0004630">
    <property type="term" value="F:phospholipase D activity"/>
    <property type="evidence" value="ECO:0007669"/>
    <property type="project" value="UniProtKB-UniRule"/>
</dbReference>
<dbReference type="InterPro" id="IPR001736">
    <property type="entry name" value="PLipase_D/transphosphatidylase"/>
</dbReference>
<comment type="similarity">
    <text evidence="5">Belongs to the phospholipase D family.</text>
</comment>
<feature type="domain" description="PLD phosphodiesterase" evidence="6">
    <location>
        <begin position="209"/>
        <end position="236"/>
    </location>
</feature>
<dbReference type="InterPro" id="IPR015679">
    <property type="entry name" value="PLipase_D_fam"/>
</dbReference>
<dbReference type="InterPro" id="IPR016555">
    <property type="entry name" value="PLipase_D_euk"/>
</dbReference>
<dbReference type="Pfam" id="PF13091">
    <property type="entry name" value="PLDc_2"/>
    <property type="match status" value="1"/>
</dbReference>
<keyword evidence="8" id="KW-1185">Reference proteome</keyword>
<keyword evidence="3 5" id="KW-0442">Lipid degradation</keyword>
<protein>
    <recommendedName>
        <fullName evidence="5">Phospholipase</fullName>
        <ecNumber evidence="5">3.1.4.4</ecNumber>
    </recommendedName>
</protein>
<keyword evidence="2 5" id="KW-0378">Hydrolase</keyword>
<evidence type="ECO:0000256" key="3">
    <source>
        <dbReference type="ARBA" id="ARBA00022963"/>
    </source>
</evidence>
<evidence type="ECO:0000256" key="4">
    <source>
        <dbReference type="ARBA" id="ARBA00023098"/>
    </source>
</evidence>
<gene>
    <name evidence="7" type="ORF">Slin15195_G068200</name>
</gene>
<dbReference type="InterPro" id="IPR025202">
    <property type="entry name" value="PLD-like_dom"/>
</dbReference>
<dbReference type="PANTHER" id="PTHR18896:SF186">
    <property type="entry name" value="PHOSPHOLIPASE D"/>
    <property type="match status" value="1"/>
</dbReference>
<evidence type="ECO:0000256" key="2">
    <source>
        <dbReference type="ARBA" id="ARBA00022801"/>
    </source>
</evidence>
<dbReference type="SUPFAM" id="SSF56024">
    <property type="entry name" value="Phospholipase D/nuclease"/>
    <property type="match status" value="2"/>
</dbReference>
<evidence type="ECO:0000256" key="1">
    <source>
        <dbReference type="ARBA" id="ARBA00022737"/>
    </source>
</evidence>
<dbReference type="EC" id="3.1.4.4" evidence="5"/>
<reference evidence="7" key="1">
    <citation type="submission" date="2022-06" db="EMBL/GenBank/DDBJ databases">
        <title>Complete genome sequences of two strains of the flax pathogen Septoria linicola.</title>
        <authorList>
            <person name="Lapalu N."/>
            <person name="Simon A."/>
            <person name="Demenou B."/>
            <person name="Paumier D."/>
            <person name="Guillot M.-P."/>
            <person name="Gout L."/>
            <person name="Valade R."/>
        </authorList>
    </citation>
    <scope>NUCLEOTIDE SEQUENCE</scope>
    <source>
        <strain evidence="7">SE15195</strain>
    </source>
</reference>
<name>A0A9Q9AZH0_9PEZI</name>
<dbReference type="PANTHER" id="PTHR18896">
    <property type="entry name" value="PHOSPHOLIPASE D"/>
    <property type="match status" value="1"/>
</dbReference>